<feature type="region of interest" description="Disordered" evidence="1">
    <location>
        <begin position="173"/>
        <end position="233"/>
    </location>
</feature>
<evidence type="ECO:0000313" key="3">
    <source>
        <dbReference type="EMBL" id="KAH6600699.1"/>
    </source>
</evidence>
<reference evidence="3 4" key="1">
    <citation type="submission" date="2021-02" db="EMBL/GenBank/DDBJ databases">
        <title>Variation within the Batrachochytrium salamandrivorans European outbreak.</title>
        <authorList>
            <person name="Kelly M."/>
            <person name="Pasmans F."/>
            <person name="Shea T.P."/>
            <person name="Munoz J.F."/>
            <person name="Carranza S."/>
            <person name="Cuomo C.A."/>
            <person name="Martel A."/>
        </authorList>
    </citation>
    <scope>NUCLEOTIDE SEQUENCE [LARGE SCALE GENOMIC DNA]</scope>
    <source>
        <strain evidence="3 4">AMFP18/2</strain>
    </source>
</reference>
<name>A0ABQ8FQ96_9FUNG</name>
<dbReference type="SMART" id="SM00552">
    <property type="entry name" value="ADEAMc"/>
    <property type="match status" value="1"/>
</dbReference>
<comment type="caution">
    <text evidence="3">The sequence shown here is derived from an EMBL/GenBank/DDBJ whole genome shotgun (WGS) entry which is preliminary data.</text>
</comment>
<evidence type="ECO:0000256" key="1">
    <source>
        <dbReference type="SAM" id="MobiDB-lite"/>
    </source>
</evidence>
<gene>
    <name evidence="3" type="ORF">BASA50_002083</name>
</gene>
<sequence length="485" mass="52947">MASLPSITGNKCDSMTDQAGDDVARTVLAQFNRLPKKGKPTIKGNGHREWTVLAGITLSNSANPNQQLECVALGTGLKCLPKIHMNHCGTAVNDSHAEVVCRRNLQRYLMLQVINCIQGKASALEPSTDAQMKEDHMPFRLRQGLEFHMYASQSPCGDASMHALDIATSHNLMPHDDDRSRLQGHCDRKPNAGSINNQDTLHQTTKRDLTDIYSPDSLPEMGTTQKYKRKHDDAAAMVSQPKSTGKGSCKTNAYVSTEVVLRGRTDFSSFGRLRTKPGRPDAPPTLCMSCSDKIAKWNAIGLSGALVSLLIPPIHISSLVVGDLFDKAALQSSLVDRVKCSRLIRFKQTTEQFEWAQSSGSISADAALSWCAGEPPEAIVQGRKQGAGKKGGVWLPNSYARICKAETGKLFMTVLHHCPEEIRTQILERAECNGPDGVIYRKLKSSAIAYQQTKSDLYCSGGALEGWIVNEPTLEDFVVASDIPI</sequence>
<dbReference type="Proteomes" id="UP001648503">
    <property type="component" value="Unassembled WGS sequence"/>
</dbReference>
<keyword evidence="4" id="KW-1185">Reference proteome</keyword>
<dbReference type="PANTHER" id="PTHR10910:SF62">
    <property type="entry name" value="AT07585P-RELATED"/>
    <property type="match status" value="1"/>
</dbReference>
<feature type="domain" description="A to I editase" evidence="2">
    <location>
        <begin position="72"/>
        <end position="477"/>
    </location>
</feature>
<dbReference type="PROSITE" id="PS50141">
    <property type="entry name" value="A_DEAMIN_EDITASE"/>
    <property type="match status" value="1"/>
</dbReference>
<dbReference type="EMBL" id="JAFCIX010000028">
    <property type="protein sequence ID" value="KAH6600699.1"/>
    <property type="molecule type" value="Genomic_DNA"/>
</dbReference>
<dbReference type="PANTHER" id="PTHR10910">
    <property type="entry name" value="EUKARYOTE SPECIFIC DSRNA BINDING PROTEIN"/>
    <property type="match status" value="1"/>
</dbReference>
<protein>
    <recommendedName>
        <fullName evidence="2">A to I editase domain-containing protein</fullName>
    </recommendedName>
</protein>
<dbReference type="InterPro" id="IPR002466">
    <property type="entry name" value="A_deamin"/>
</dbReference>
<accession>A0ABQ8FQ96</accession>
<evidence type="ECO:0000313" key="4">
    <source>
        <dbReference type="Proteomes" id="UP001648503"/>
    </source>
</evidence>
<feature type="compositionally biased region" description="Polar residues" evidence="1">
    <location>
        <begin position="193"/>
        <end position="203"/>
    </location>
</feature>
<proteinExistence type="predicted"/>
<dbReference type="Pfam" id="PF02137">
    <property type="entry name" value="A_deamin"/>
    <property type="match status" value="1"/>
</dbReference>
<evidence type="ECO:0000259" key="2">
    <source>
        <dbReference type="PROSITE" id="PS50141"/>
    </source>
</evidence>
<feature type="compositionally biased region" description="Basic and acidic residues" evidence="1">
    <location>
        <begin position="173"/>
        <end position="190"/>
    </location>
</feature>
<organism evidence="3 4">
    <name type="scientific">Batrachochytrium salamandrivorans</name>
    <dbReference type="NCBI Taxonomy" id="1357716"/>
    <lineage>
        <taxon>Eukaryota</taxon>
        <taxon>Fungi</taxon>
        <taxon>Fungi incertae sedis</taxon>
        <taxon>Chytridiomycota</taxon>
        <taxon>Chytridiomycota incertae sedis</taxon>
        <taxon>Chytridiomycetes</taxon>
        <taxon>Rhizophydiales</taxon>
        <taxon>Rhizophydiales incertae sedis</taxon>
        <taxon>Batrachochytrium</taxon>
    </lineage>
</organism>